<evidence type="ECO:0000256" key="2">
    <source>
        <dbReference type="ARBA" id="ARBA00008725"/>
    </source>
</evidence>
<dbReference type="SUPFAM" id="SSF53850">
    <property type="entry name" value="Periplasmic binding protein-like II"/>
    <property type="match status" value="1"/>
</dbReference>
<protein>
    <recommendedName>
        <fullName evidence="4 7">Phosphate-binding protein PstS</fullName>
    </recommendedName>
</protein>
<reference evidence="8 9" key="1">
    <citation type="submission" date="2015-12" db="EMBL/GenBank/DDBJ databases">
        <title>Complete genome of Roseateles depolymerans KCTC 42856.</title>
        <authorList>
            <person name="Kim K.M."/>
        </authorList>
    </citation>
    <scope>NUCLEOTIDE SEQUENCE [LARGE SCALE GENOMIC DNA]</scope>
    <source>
        <strain evidence="8 9">KCTC 42856</strain>
    </source>
</reference>
<keyword evidence="9" id="KW-1185">Reference proteome</keyword>
<dbReference type="GO" id="GO:0035435">
    <property type="term" value="P:phosphate ion transmembrane transport"/>
    <property type="evidence" value="ECO:0007669"/>
    <property type="project" value="InterPro"/>
</dbReference>
<dbReference type="PATRIC" id="fig|76731.3.peg.625"/>
<dbReference type="GO" id="GO:0043190">
    <property type="term" value="C:ATP-binding cassette (ABC) transporter complex"/>
    <property type="evidence" value="ECO:0007669"/>
    <property type="project" value="InterPro"/>
</dbReference>
<dbReference type="InterPro" id="IPR005673">
    <property type="entry name" value="ABC_phos-bd_PstS"/>
</dbReference>
<name>A0A0U3LJU2_9BURK</name>
<dbReference type="KEGG" id="rdp:RD2015_614"/>
<dbReference type="EMBL" id="CP013729">
    <property type="protein sequence ID" value="ALV05111.1"/>
    <property type="molecule type" value="Genomic_DNA"/>
</dbReference>
<dbReference type="InterPro" id="IPR050962">
    <property type="entry name" value="Phosphate-bind_PstS"/>
</dbReference>
<dbReference type="PIRSF" id="PIRSF002756">
    <property type="entry name" value="PstS"/>
    <property type="match status" value="1"/>
</dbReference>
<evidence type="ECO:0000313" key="9">
    <source>
        <dbReference type="Proteomes" id="UP000060699"/>
    </source>
</evidence>
<keyword evidence="6 7" id="KW-0592">Phosphate transport</keyword>
<dbReference type="GO" id="GO:0042301">
    <property type="term" value="F:phosphate ion binding"/>
    <property type="evidence" value="ECO:0007669"/>
    <property type="project" value="InterPro"/>
</dbReference>
<dbReference type="RefSeq" id="WP_058933646.1">
    <property type="nucleotide sequence ID" value="NZ_CP013729.1"/>
</dbReference>
<dbReference type="Pfam" id="PF12849">
    <property type="entry name" value="PBP_like_2"/>
    <property type="match status" value="1"/>
</dbReference>
<dbReference type="STRING" id="76731.RD2015_614"/>
<proteinExistence type="inferred from homology"/>
<gene>
    <name evidence="8" type="ORF">RD2015_614</name>
</gene>
<dbReference type="InterPro" id="IPR024370">
    <property type="entry name" value="PBP_domain"/>
</dbReference>
<keyword evidence="5 7" id="KW-0813">Transport</keyword>
<evidence type="ECO:0000256" key="3">
    <source>
        <dbReference type="ARBA" id="ARBA00011529"/>
    </source>
</evidence>
<dbReference type="AlphaFoldDB" id="A0A0U3LJU2"/>
<organism evidence="8 9">
    <name type="scientific">Roseateles depolymerans</name>
    <dbReference type="NCBI Taxonomy" id="76731"/>
    <lineage>
        <taxon>Bacteria</taxon>
        <taxon>Pseudomonadati</taxon>
        <taxon>Pseudomonadota</taxon>
        <taxon>Betaproteobacteria</taxon>
        <taxon>Burkholderiales</taxon>
        <taxon>Sphaerotilaceae</taxon>
        <taxon>Roseateles</taxon>
    </lineage>
</organism>
<evidence type="ECO:0000256" key="1">
    <source>
        <dbReference type="ARBA" id="ARBA00002841"/>
    </source>
</evidence>
<evidence type="ECO:0000256" key="7">
    <source>
        <dbReference type="PIRNR" id="PIRNR002756"/>
    </source>
</evidence>
<dbReference type="NCBIfam" id="TIGR00975">
    <property type="entry name" value="3a0107s03"/>
    <property type="match status" value="1"/>
</dbReference>
<comment type="subunit">
    <text evidence="3 7">The complex is composed of two ATP-binding proteins (PstB), two transmembrane proteins (PstC and PstA) and a solute-binding protein (PstS).</text>
</comment>
<comment type="similarity">
    <text evidence="2 7">Belongs to the PstS family.</text>
</comment>
<evidence type="ECO:0000256" key="4">
    <source>
        <dbReference type="ARBA" id="ARBA00021889"/>
    </source>
</evidence>
<accession>A0A0U3LJU2</accession>
<evidence type="ECO:0000256" key="5">
    <source>
        <dbReference type="ARBA" id="ARBA00022448"/>
    </source>
</evidence>
<comment type="function">
    <text evidence="1 7">Part of the ABC transporter complex PstSACB involved in phosphate import.</text>
</comment>
<dbReference type="Proteomes" id="UP000060699">
    <property type="component" value="Chromosome"/>
</dbReference>
<evidence type="ECO:0000313" key="8">
    <source>
        <dbReference type="EMBL" id="ALV05111.1"/>
    </source>
</evidence>
<dbReference type="Gene3D" id="3.40.190.10">
    <property type="entry name" value="Periplasmic binding protein-like II"/>
    <property type="match status" value="2"/>
</dbReference>
<dbReference type="CDD" id="cd13565">
    <property type="entry name" value="PBP2_PstS"/>
    <property type="match status" value="1"/>
</dbReference>
<dbReference type="PANTHER" id="PTHR42996:SF1">
    <property type="entry name" value="PHOSPHATE-BINDING PROTEIN PSTS"/>
    <property type="match status" value="1"/>
</dbReference>
<dbReference type="PANTHER" id="PTHR42996">
    <property type="entry name" value="PHOSPHATE-BINDING PROTEIN PSTS"/>
    <property type="match status" value="1"/>
</dbReference>
<sequence length="383" mass="40512" precursor="true">MPFKISCLSLSVPGACSAATTTSTPARARTARQGGLRPLLLGALMTLTVTLSGSAFAQVKGAGASFPSLVYGRWAVAYEKSSGGQPVTYKATGSGDGVKRITAREVQFGGSDSPLSAEELAKRHLVQIPMLVGGIVPVVQLPSVPEGRLQLSGEVLADLMAGRIRQWNDPRIAALNPGLPLPALAVRRVVRADKSGTSEGFTRYLSEVSPEFAAEIGVNAQPKWPGEVERAEGNDGMVKALKAAPGSIAYVSYDRVQAERLNAVKLRNAAGQWVSATEAGFRAAIAESDLSRRGDDLASLMNRPGANSWPITMTSFILIDATPPKGEEASPVMRFLYWCFMHGDDLTRGTGFAPLPLTLQSKLAARFGAVKAQDGKAPVYQAM</sequence>
<evidence type="ECO:0000256" key="6">
    <source>
        <dbReference type="ARBA" id="ARBA00022592"/>
    </source>
</evidence>